<reference evidence="2" key="1">
    <citation type="journal article" date="2019" name="Int. J. Syst. Evol. Microbiol.">
        <title>The Global Catalogue of Microorganisms (GCM) 10K type strain sequencing project: providing services to taxonomists for standard genome sequencing and annotation.</title>
        <authorList>
            <consortium name="The Broad Institute Genomics Platform"/>
            <consortium name="The Broad Institute Genome Sequencing Center for Infectious Disease"/>
            <person name="Wu L."/>
            <person name="Ma J."/>
        </authorList>
    </citation>
    <scope>NUCLEOTIDE SEQUENCE [LARGE SCALE GENOMIC DNA]</scope>
    <source>
        <strain evidence="2">JCM 9458</strain>
    </source>
</reference>
<evidence type="ECO:0000313" key="2">
    <source>
        <dbReference type="Proteomes" id="UP001501676"/>
    </source>
</evidence>
<proteinExistence type="predicted"/>
<sequence>MGRQYDVNLTSARAVDEKKTSAIDVILPGARFDVLVEFEVGSAVRAFNGDYTLYATVRNQTTLAPVATVSKSGSLAGQQTLEPTTVPETIEIPAGWVANTGDVLDVLVSLLYKTGSIDDQDAATTTTFLVSQ</sequence>
<gene>
    <name evidence="1" type="ORF">GCM10020369_36700</name>
</gene>
<dbReference type="Proteomes" id="UP001501676">
    <property type="component" value="Unassembled WGS sequence"/>
</dbReference>
<dbReference type="EMBL" id="BAAAYN010000023">
    <property type="protein sequence ID" value="GAA3388857.1"/>
    <property type="molecule type" value="Genomic_DNA"/>
</dbReference>
<keyword evidence="2" id="KW-1185">Reference proteome</keyword>
<name>A0ABP6T0Y0_9ACTN</name>
<protein>
    <submittedName>
        <fullName evidence="1">Uncharacterized protein</fullName>
    </submittedName>
</protein>
<dbReference type="RefSeq" id="WP_345729346.1">
    <property type="nucleotide sequence ID" value="NZ_BAAAYN010000023.1"/>
</dbReference>
<accession>A0ABP6T0Y0</accession>
<comment type="caution">
    <text evidence="1">The sequence shown here is derived from an EMBL/GenBank/DDBJ whole genome shotgun (WGS) entry which is preliminary data.</text>
</comment>
<evidence type="ECO:0000313" key="1">
    <source>
        <dbReference type="EMBL" id="GAA3388857.1"/>
    </source>
</evidence>
<organism evidence="1 2">
    <name type="scientific">Cryptosporangium minutisporangium</name>
    <dbReference type="NCBI Taxonomy" id="113569"/>
    <lineage>
        <taxon>Bacteria</taxon>
        <taxon>Bacillati</taxon>
        <taxon>Actinomycetota</taxon>
        <taxon>Actinomycetes</taxon>
        <taxon>Cryptosporangiales</taxon>
        <taxon>Cryptosporangiaceae</taxon>
        <taxon>Cryptosporangium</taxon>
    </lineage>
</organism>